<evidence type="ECO:0000313" key="3">
    <source>
        <dbReference type="EMBL" id="PFX25779.1"/>
    </source>
</evidence>
<feature type="repeat" description="ANK" evidence="1">
    <location>
        <begin position="147"/>
        <end position="179"/>
    </location>
</feature>
<dbReference type="Pfam" id="PF12796">
    <property type="entry name" value="Ank_2"/>
    <property type="match status" value="1"/>
</dbReference>
<evidence type="ECO:0000313" key="4">
    <source>
        <dbReference type="Proteomes" id="UP000225706"/>
    </source>
</evidence>
<dbReference type="PROSITE" id="PS50297">
    <property type="entry name" value="ANK_REP_REGION"/>
    <property type="match status" value="5"/>
</dbReference>
<keyword evidence="1" id="KW-0040">ANK repeat</keyword>
<reference evidence="4" key="1">
    <citation type="journal article" date="2017" name="bioRxiv">
        <title>Comparative analysis of the genomes of Stylophora pistillata and Acropora digitifera provides evidence for extensive differences between species of corals.</title>
        <authorList>
            <person name="Voolstra C.R."/>
            <person name="Li Y."/>
            <person name="Liew Y.J."/>
            <person name="Baumgarten S."/>
            <person name="Zoccola D."/>
            <person name="Flot J.-F."/>
            <person name="Tambutte S."/>
            <person name="Allemand D."/>
            <person name="Aranda M."/>
        </authorList>
    </citation>
    <scope>NUCLEOTIDE SEQUENCE [LARGE SCALE GENOMIC DNA]</scope>
</reference>
<protein>
    <submittedName>
        <fullName evidence="3">Ankyrin repeat and SOCS box protein 13</fullName>
    </submittedName>
</protein>
<dbReference type="EMBL" id="LSMT01000142">
    <property type="protein sequence ID" value="PFX25779.1"/>
    <property type="molecule type" value="Genomic_DNA"/>
</dbReference>
<feature type="repeat" description="ANK" evidence="1">
    <location>
        <begin position="111"/>
        <end position="143"/>
    </location>
</feature>
<feature type="repeat" description="ANK" evidence="1">
    <location>
        <begin position="180"/>
        <end position="206"/>
    </location>
</feature>
<sequence>MGTGASTVEKHESTTSMVNYEPRDPKSVMFNSARTGNEKDLTLVLQQGMDPNERESQFSRTLSRFLCMAVFIIPLFSHSLRALHFTARHGHSHCLEILIKYGADVTAEDFYGWQAIHEAALNGHIDCLASLLEKGAKVDSATYNNNGPNTPLHYAARHGYVESVRLLLMYGADWKSVNNFGETPLHCTAMRGYVDCMQTLVRAEADHETPLHMCVQKHDREFTKLLIKANADLNIRDSRGNRPIDMKHLNDDVVNILRAAMFEKERVNTATTS</sequence>
<comment type="caution">
    <text evidence="3">The sequence shown here is derived from an EMBL/GenBank/DDBJ whole genome shotgun (WGS) entry which is preliminary data.</text>
</comment>
<dbReference type="SUPFAM" id="SSF48403">
    <property type="entry name" value="Ankyrin repeat"/>
    <property type="match status" value="1"/>
</dbReference>
<proteinExistence type="predicted"/>
<accession>A0A2B4S9K1</accession>
<feature type="repeat" description="ANK" evidence="1">
    <location>
        <begin position="206"/>
        <end position="238"/>
    </location>
</feature>
<dbReference type="InterPro" id="IPR036770">
    <property type="entry name" value="Ankyrin_rpt-contain_sf"/>
</dbReference>
<dbReference type="Pfam" id="PF00023">
    <property type="entry name" value="Ank"/>
    <property type="match status" value="2"/>
</dbReference>
<keyword evidence="4" id="KW-1185">Reference proteome</keyword>
<dbReference type="STRING" id="50429.A0A2B4S9K1"/>
<evidence type="ECO:0000256" key="1">
    <source>
        <dbReference type="PROSITE-ProRule" id="PRU00023"/>
    </source>
</evidence>
<dbReference type="PROSITE" id="PS50088">
    <property type="entry name" value="ANK_REPEAT"/>
    <property type="match status" value="5"/>
</dbReference>
<dbReference type="PANTHER" id="PTHR44207">
    <property type="entry name" value="SURFACE ANTIGEN BSPA-LIKE-RELATED"/>
    <property type="match status" value="1"/>
</dbReference>
<organism evidence="3 4">
    <name type="scientific">Stylophora pistillata</name>
    <name type="common">Smooth cauliflower coral</name>
    <dbReference type="NCBI Taxonomy" id="50429"/>
    <lineage>
        <taxon>Eukaryota</taxon>
        <taxon>Metazoa</taxon>
        <taxon>Cnidaria</taxon>
        <taxon>Anthozoa</taxon>
        <taxon>Hexacorallia</taxon>
        <taxon>Scleractinia</taxon>
        <taxon>Astrocoeniina</taxon>
        <taxon>Pocilloporidae</taxon>
        <taxon>Stylophora</taxon>
    </lineage>
</organism>
<evidence type="ECO:0000256" key="2">
    <source>
        <dbReference type="SAM" id="MobiDB-lite"/>
    </source>
</evidence>
<dbReference type="SMART" id="SM00248">
    <property type="entry name" value="ANK"/>
    <property type="match status" value="5"/>
</dbReference>
<dbReference type="PANTHER" id="PTHR44207:SF2">
    <property type="entry name" value="REPEAT PROTEIN, PUTATIVE-RELATED"/>
    <property type="match status" value="1"/>
</dbReference>
<gene>
    <name evidence="3" type="primary">Asb13</name>
    <name evidence="3" type="ORF">AWC38_SpisGene9555</name>
</gene>
<dbReference type="AlphaFoldDB" id="A0A2B4S9K1"/>
<name>A0A2B4S9K1_STYPI</name>
<feature type="region of interest" description="Disordered" evidence="2">
    <location>
        <begin position="1"/>
        <end position="21"/>
    </location>
</feature>
<dbReference type="InterPro" id="IPR002110">
    <property type="entry name" value="Ankyrin_rpt"/>
</dbReference>
<feature type="repeat" description="ANK" evidence="1">
    <location>
        <begin position="78"/>
        <end position="110"/>
    </location>
</feature>
<dbReference type="PRINTS" id="PR01415">
    <property type="entry name" value="ANKYRIN"/>
</dbReference>
<dbReference type="Proteomes" id="UP000225706">
    <property type="component" value="Unassembled WGS sequence"/>
</dbReference>
<dbReference type="Gene3D" id="1.25.40.20">
    <property type="entry name" value="Ankyrin repeat-containing domain"/>
    <property type="match status" value="3"/>
</dbReference>
<dbReference type="OrthoDB" id="194358at2759"/>